<accession>A0A9P0AAL8</accession>
<dbReference type="SMART" id="SM01332">
    <property type="entry name" value="Cyclin_C"/>
    <property type="match status" value="1"/>
</dbReference>
<dbReference type="KEGG" id="btab:109035436"/>
<dbReference type="Pfam" id="PF02984">
    <property type="entry name" value="Cyclin_C"/>
    <property type="match status" value="1"/>
</dbReference>
<sequence>MLVNSTPLLVAPVAPDLTNRKTQCTEIYSVSMDISEEHEKFDSWVRDYIFEYYAVLKQKEERRPIIRCRSSQLNIRGGLVDFIKAVSDELHFTHITRHRAVYMIDQFMDAGNFIRKPYLRLVAVVCLILAAKYEESEMSIPKLSTLQKYIDVEFTRKDFITLEKTLFSHFKWQLSIPTGVDFAEHQCLFAISLHESQTLGYSLKNLRAIVRGLTYDYLDVTLSEIGFLHYSPSKVGAICLRAARVTLKLLPSWPDLLRISTGYCEEELFVGYRLLMKSIPLPDRKRKSDFGSPESGYGSGGDGDNDMVTSPNKRFR</sequence>
<dbReference type="EMBL" id="OU963865">
    <property type="protein sequence ID" value="CAH0388430.1"/>
    <property type="molecule type" value="Genomic_DNA"/>
</dbReference>
<feature type="region of interest" description="Disordered" evidence="3">
    <location>
        <begin position="285"/>
        <end position="316"/>
    </location>
</feature>
<dbReference type="AlphaFoldDB" id="A0A9P0AAL8"/>
<organism evidence="6 7">
    <name type="scientific">Bemisia tabaci</name>
    <name type="common">Sweetpotato whitefly</name>
    <name type="synonym">Aleurodes tabaci</name>
    <dbReference type="NCBI Taxonomy" id="7038"/>
    <lineage>
        <taxon>Eukaryota</taxon>
        <taxon>Metazoa</taxon>
        <taxon>Ecdysozoa</taxon>
        <taxon>Arthropoda</taxon>
        <taxon>Hexapoda</taxon>
        <taxon>Insecta</taxon>
        <taxon>Pterygota</taxon>
        <taxon>Neoptera</taxon>
        <taxon>Paraneoptera</taxon>
        <taxon>Hemiptera</taxon>
        <taxon>Sternorrhyncha</taxon>
        <taxon>Aleyrodoidea</taxon>
        <taxon>Aleyrodidae</taxon>
        <taxon>Aleyrodinae</taxon>
        <taxon>Bemisia</taxon>
    </lineage>
</organism>
<dbReference type="CDD" id="cd20528">
    <property type="entry name" value="CYCLIN_CCNJ-like_rpt1"/>
    <property type="match status" value="1"/>
</dbReference>
<protein>
    <recommendedName>
        <fullName evidence="8">Cyclin D</fullName>
    </recommendedName>
</protein>
<dbReference type="InterPro" id="IPR036915">
    <property type="entry name" value="Cyclin-like_sf"/>
</dbReference>
<evidence type="ECO:0000313" key="7">
    <source>
        <dbReference type="Proteomes" id="UP001152759"/>
    </source>
</evidence>
<dbReference type="SMART" id="SM00385">
    <property type="entry name" value="CYCLIN"/>
    <property type="match status" value="2"/>
</dbReference>
<feature type="compositionally biased region" description="Polar residues" evidence="3">
    <location>
        <begin position="307"/>
        <end position="316"/>
    </location>
</feature>
<evidence type="ECO:0000256" key="1">
    <source>
        <dbReference type="ARBA" id="ARBA00023127"/>
    </source>
</evidence>
<proteinExistence type="inferred from homology"/>
<dbReference type="InterPro" id="IPR004367">
    <property type="entry name" value="Cyclin_C-dom"/>
</dbReference>
<dbReference type="Proteomes" id="UP001152759">
    <property type="component" value="Chromosome 4"/>
</dbReference>
<feature type="domain" description="Cyclin-like" evidence="4">
    <location>
        <begin position="188"/>
        <end position="277"/>
    </location>
</feature>
<dbReference type="Pfam" id="PF00134">
    <property type="entry name" value="Cyclin_N"/>
    <property type="match status" value="1"/>
</dbReference>
<dbReference type="OrthoDB" id="285802at2759"/>
<dbReference type="PANTHER" id="PTHR10177">
    <property type="entry name" value="CYCLINS"/>
    <property type="match status" value="1"/>
</dbReference>
<evidence type="ECO:0000256" key="2">
    <source>
        <dbReference type="RuleBase" id="RU000383"/>
    </source>
</evidence>
<evidence type="ECO:0000259" key="4">
    <source>
        <dbReference type="SMART" id="SM00385"/>
    </source>
</evidence>
<dbReference type="SUPFAM" id="SSF47954">
    <property type="entry name" value="Cyclin-like"/>
    <property type="match status" value="2"/>
</dbReference>
<feature type="domain" description="Cyclin-like" evidence="4">
    <location>
        <begin position="81"/>
        <end position="168"/>
    </location>
</feature>
<gene>
    <name evidence="6" type="ORF">BEMITA_LOCUS7344</name>
</gene>
<dbReference type="InterPro" id="IPR013763">
    <property type="entry name" value="Cyclin-like_dom"/>
</dbReference>
<evidence type="ECO:0008006" key="8">
    <source>
        <dbReference type="Google" id="ProtNLM"/>
    </source>
</evidence>
<dbReference type="InterPro" id="IPR006671">
    <property type="entry name" value="Cyclin_N"/>
</dbReference>
<reference evidence="6" key="1">
    <citation type="submission" date="2021-12" db="EMBL/GenBank/DDBJ databases">
        <authorList>
            <person name="King R."/>
        </authorList>
    </citation>
    <scope>NUCLEOTIDE SEQUENCE</scope>
</reference>
<keyword evidence="7" id="KW-1185">Reference proteome</keyword>
<feature type="domain" description="Cyclin C-terminal" evidence="5">
    <location>
        <begin position="177"/>
        <end position="306"/>
    </location>
</feature>
<dbReference type="InterPro" id="IPR039361">
    <property type="entry name" value="Cyclin"/>
</dbReference>
<evidence type="ECO:0000313" key="6">
    <source>
        <dbReference type="EMBL" id="CAH0388430.1"/>
    </source>
</evidence>
<comment type="similarity">
    <text evidence="2">Belongs to the cyclin family.</text>
</comment>
<dbReference type="CDD" id="cd20529">
    <property type="entry name" value="CYCLIN_CCNJ-like_rpt2"/>
    <property type="match status" value="1"/>
</dbReference>
<keyword evidence="1 2" id="KW-0195">Cyclin</keyword>
<evidence type="ECO:0000256" key="3">
    <source>
        <dbReference type="SAM" id="MobiDB-lite"/>
    </source>
</evidence>
<dbReference type="Gene3D" id="1.10.472.10">
    <property type="entry name" value="Cyclin-like"/>
    <property type="match status" value="2"/>
</dbReference>
<name>A0A9P0AAL8_BEMTA</name>
<evidence type="ECO:0000259" key="5">
    <source>
        <dbReference type="SMART" id="SM01332"/>
    </source>
</evidence>